<gene>
    <name evidence="1" type="ORF">C1S79_06365</name>
</gene>
<dbReference type="Proteomes" id="UP000309984">
    <property type="component" value="Unassembled WGS sequence"/>
</dbReference>
<evidence type="ECO:0000313" key="1">
    <source>
        <dbReference type="EMBL" id="TLH71991.1"/>
    </source>
</evidence>
<name>A0AA94REX3_9MYCO</name>
<evidence type="ECO:0000313" key="2">
    <source>
        <dbReference type="Proteomes" id="UP000309984"/>
    </source>
</evidence>
<dbReference type="EMBL" id="POTM01000021">
    <property type="protein sequence ID" value="TLH71991.1"/>
    <property type="molecule type" value="Genomic_DNA"/>
</dbReference>
<accession>A0AA94REX3</accession>
<sequence>MVDLVQLAPGIANGNIGDFVHGLGDVATITIAVESFTRDGQAATLLLSGADVAVTALGNLFK</sequence>
<comment type="caution">
    <text evidence="1">The sequence shown here is derived from an EMBL/GenBank/DDBJ whole genome shotgun (WGS) entry which is preliminary data.</text>
</comment>
<keyword evidence="2" id="KW-1185">Reference proteome</keyword>
<proteinExistence type="predicted"/>
<protein>
    <submittedName>
        <fullName evidence="1">Uncharacterized protein</fullName>
    </submittedName>
</protein>
<organism evidence="1 2">
    <name type="scientific">Mycolicibacterium phocaicum</name>
    <dbReference type="NCBI Taxonomy" id="319706"/>
    <lineage>
        <taxon>Bacteria</taxon>
        <taxon>Bacillati</taxon>
        <taxon>Actinomycetota</taxon>
        <taxon>Actinomycetes</taxon>
        <taxon>Mycobacteriales</taxon>
        <taxon>Mycobacteriaceae</taxon>
        <taxon>Mycolicibacterium</taxon>
    </lineage>
</organism>
<reference evidence="1 2" key="1">
    <citation type="submission" date="2018-01" db="EMBL/GenBank/DDBJ databases">
        <title>Comparative genomics of Mycobacterium mucogenicum and Mycobacterium neoaurum clade members emphasizing tRNA and non-coding RNA.</title>
        <authorList>
            <person name="Behra P.R.K."/>
            <person name="Pettersson B.M.F."/>
            <person name="Das S."/>
            <person name="Dasgupta S."/>
            <person name="Kirsebom L.A."/>
        </authorList>
    </citation>
    <scope>NUCLEOTIDE SEQUENCE [LARGE SCALE GENOMIC DNA]</scope>
    <source>
        <strain evidence="1 2">DSM 45104</strain>
    </source>
</reference>
<dbReference type="AlphaFoldDB" id="A0AA94REX3"/>